<dbReference type="Proteomes" id="UP001056386">
    <property type="component" value="Chromosome 2"/>
</dbReference>
<dbReference type="Proteomes" id="UP001056386">
    <property type="component" value="Chromosome 1"/>
</dbReference>
<reference evidence="2" key="1">
    <citation type="submission" date="2022-06" db="EMBL/GenBank/DDBJ databases">
        <title>Draft genome sequence of Burkholderia glumae strain GR20004 isolated from rice panicle showing bacterial panicle blight.</title>
        <authorList>
            <person name="Choi S.Y."/>
            <person name="Lee Y.H."/>
        </authorList>
    </citation>
    <scope>NUCLEOTIDE SEQUENCE</scope>
    <source>
        <strain evidence="2">GR20004</strain>
    </source>
</reference>
<evidence type="ECO:0000256" key="1">
    <source>
        <dbReference type="SAM" id="SignalP"/>
    </source>
</evidence>
<dbReference type="RefSeq" id="WP_155301489.1">
    <property type="nucleotide sequence ID" value="NZ_CP099583.1"/>
</dbReference>
<keyword evidence="4" id="KW-1185">Reference proteome</keyword>
<sequence>MNYRIWLGVAVVTTLPAVAACSYSSADLRAKEPVFSGSTRKPLPDYAGCVQEGWLGLGISAINYIPKGAGVSLSVNGIAGSDLLLDSQPTNDGSRVLIFSRLPYGYDSAVAEAKKCL</sequence>
<gene>
    <name evidence="2" type="ORF">NFI99_11380</name>
    <name evidence="3" type="ORF">NFI99_27965</name>
</gene>
<feature type="signal peptide" evidence="1">
    <location>
        <begin position="1"/>
        <end position="19"/>
    </location>
</feature>
<protein>
    <recommendedName>
        <fullName evidence="5">Lipoprotein</fullName>
    </recommendedName>
</protein>
<evidence type="ECO:0008006" key="5">
    <source>
        <dbReference type="Google" id="ProtNLM"/>
    </source>
</evidence>
<dbReference type="EMBL" id="CP099583">
    <property type="protein sequence ID" value="USS42773.1"/>
    <property type="molecule type" value="Genomic_DNA"/>
</dbReference>
<proteinExistence type="predicted"/>
<feature type="chain" id="PRO_5045034161" description="Lipoprotein" evidence="1">
    <location>
        <begin position="20"/>
        <end position="117"/>
    </location>
</feature>
<keyword evidence="1" id="KW-0732">Signal</keyword>
<evidence type="ECO:0000313" key="2">
    <source>
        <dbReference type="EMBL" id="USS42773.1"/>
    </source>
</evidence>
<evidence type="ECO:0000313" key="3">
    <source>
        <dbReference type="EMBL" id="USS45415.1"/>
    </source>
</evidence>
<name>A0ABY5B7G7_BURGL</name>
<evidence type="ECO:0000313" key="4">
    <source>
        <dbReference type="Proteomes" id="UP001056386"/>
    </source>
</evidence>
<dbReference type="EMBL" id="CP099587">
    <property type="protein sequence ID" value="USS45415.1"/>
    <property type="molecule type" value="Genomic_DNA"/>
</dbReference>
<organism evidence="2 4">
    <name type="scientific">Burkholderia glumae</name>
    <name type="common">Pseudomonas glumae</name>
    <dbReference type="NCBI Taxonomy" id="337"/>
    <lineage>
        <taxon>Bacteria</taxon>
        <taxon>Pseudomonadati</taxon>
        <taxon>Pseudomonadota</taxon>
        <taxon>Betaproteobacteria</taxon>
        <taxon>Burkholderiales</taxon>
        <taxon>Burkholderiaceae</taxon>
        <taxon>Burkholderia</taxon>
    </lineage>
</organism>
<accession>A0ABY5B7G7</accession>
<dbReference type="PROSITE" id="PS51257">
    <property type="entry name" value="PROKAR_LIPOPROTEIN"/>
    <property type="match status" value="1"/>
</dbReference>